<feature type="compositionally biased region" description="Polar residues" evidence="7">
    <location>
        <begin position="1085"/>
        <end position="1104"/>
    </location>
</feature>
<dbReference type="GO" id="GO:0005634">
    <property type="term" value="C:nucleus"/>
    <property type="evidence" value="ECO:0007669"/>
    <property type="project" value="UniProtKB-SubCell"/>
</dbReference>
<dbReference type="EMBL" id="JAUCMV010000005">
    <property type="protein sequence ID" value="KAK0393068.1"/>
    <property type="molecule type" value="Genomic_DNA"/>
</dbReference>
<evidence type="ECO:0000256" key="1">
    <source>
        <dbReference type="ARBA" id="ARBA00004123"/>
    </source>
</evidence>
<evidence type="ECO:0000256" key="7">
    <source>
        <dbReference type="SAM" id="MobiDB-lite"/>
    </source>
</evidence>
<evidence type="ECO:0000313" key="10">
    <source>
        <dbReference type="EMBL" id="KAK0393068.1"/>
    </source>
</evidence>
<name>A0AA39GT24_9BILA</name>
<comment type="caution">
    <text evidence="10">The sequence shown here is derived from an EMBL/GenBank/DDBJ whole genome shotgun (WGS) entry which is preliminary data.</text>
</comment>
<keyword evidence="4" id="KW-0804">Transcription</keyword>
<dbReference type="SMART" id="SM00339">
    <property type="entry name" value="FH"/>
    <property type="match status" value="1"/>
</dbReference>
<feature type="compositionally biased region" description="Basic and acidic residues" evidence="7">
    <location>
        <begin position="818"/>
        <end position="831"/>
    </location>
</feature>
<feature type="compositionally biased region" description="Basic and acidic residues" evidence="7">
    <location>
        <begin position="1056"/>
        <end position="1065"/>
    </location>
</feature>
<dbReference type="SUPFAM" id="SSF57903">
    <property type="entry name" value="FYVE/PHD zinc finger"/>
    <property type="match status" value="1"/>
</dbReference>
<evidence type="ECO:0000256" key="2">
    <source>
        <dbReference type="ARBA" id="ARBA00023015"/>
    </source>
</evidence>
<dbReference type="Pfam" id="PF00498">
    <property type="entry name" value="FHA"/>
    <property type="match status" value="1"/>
</dbReference>
<dbReference type="Gene3D" id="3.30.40.10">
    <property type="entry name" value="Zinc/RING finger domain, C3HC4 (zinc finger)"/>
    <property type="match status" value="1"/>
</dbReference>
<dbReference type="PROSITE" id="PS50006">
    <property type="entry name" value="FHA_DOMAIN"/>
    <property type="match status" value="1"/>
</dbReference>
<accession>A0AA39GT24</accession>
<dbReference type="InterPro" id="IPR036388">
    <property type="entry name" value="WH-like_DNA-bd_sf"/>
</dbReference>
<dbReference type="GO" id="GO:0045893">
    <property type="term" value="P:positive regulation of DNA-templated transcription"/>
    <property type="evidence" value="ECO:0007669"/>
    <property type="project" value="UniProtKB-ARBA"/>
</dbReference>
<sequence>MPRPGKNSYDEQKPPYSYIWLTYMAIQNSEQKMLPLTEIYKFIMDKFPFYRNNTQRWQNSLRHNLSFNDCFIKIPRSPDRPGKGSYWAVHPRALSMFENGSCLRRRKRFKVHQPEVAAPESKYEPPPVKMPCNPNPLAQYNNDVLSADYATLLRLICSDAFKEIAQSISHRNHFRYKSTSGPKQQRYANGPHVNTKQYSLCSTQPISKLTSTSGTVRRDAPTARFSRGVTSEGVHHLRRIYFDESHRDAHNSECLILLDVETKIGRNPEVVDVVLTSHQYSNMISRDHSVIHGQKDASGRFVRYTISDNSLNGTYINDYRVKDAVDLHDNDIIKFGHVNGAAIKAGEHAPQYKAEFAFVFEKAYASHKYPGFNLDYHRVKPPGSHNHSPGSSTCWAHANGVKDKRSPTGAVSTTAGAKTFPGSHYHHSTIDIYFGIIISGANLGRDSKSTERFSIFPDIKSISILGCVAWNAKAATGQSTPQPNNPLQAAAAAVAAYQTSMGVDYATACAAMGLRPQPIPPPTNGDTNDLATCVRNVHNRAAQQNANQVAVEARAAEAARFARQPLPSTNLQTITGFAQNMHTMTGVRELQAALAAQQMGYPFSTTASLLIGNGSDALGIGTQNLQSKFPMAQQQPISASPTITSSRDPSKPIATEPSIFSSSANMLVAGTSFRQIHQPSPPTVASPIPHRPTNCLPHSVANALGVSTATMNNNLSANRRPETVQNESKEKAVTITSQRTQSPVSVEKPRIGRLAIKREITSPSVSDTATDVNVPMKREHIAEKEPNTDQSAESSTETPPSVKRMECDSSVPSPPKNSIERPIKKEPKTALDVEIPLSKADPVASEPPRTGSSSPSHRSISSHSPIPVRRIKSPQSGNSRSVSPSLKEESRSASPAHSHQSNPSIHSIRSLESNPTSSNQSSSSPVNKRALVNTSCDEEPVVKAKKSKADKPAMRHKQNDLSRLLSDLDGSFMHQAALSSRRSGARTNATRLESLQNKNKKPSSKASSHVRKSTMKQISDDSSMEESDDSDSSLPSVRAGRLSKNGRSPKGALKQSKNEDQKRYESSTCNEESDNESEQSSVDVKSSNARNNHTRCSQSQTSISPMMKPKRANSAKVKEVFKMKGSKKKAVGRPRKKSRSSWEREDSSEGSDTGTGDDEEPSGEKSSSSSAKGGVWGYHDAERDECAHKKCQHPQSDNVNWVQCDGCDQWFHFAILLQQRKQQEQFNIKRIIAFVTRRTTQSRISTEFIRE</sequence>
<dbReference type="Gene3D" id="2.60.200.20">
    <property type="match status" value="1"/>
</dbReference>
<feature type="compositionally biased region" description="Polar residues" evidence="7">
    <location>
        <begin position="734"/>
        <end position="744"/>
    </location>
</feature>
<dbReference type="PROSITE" id="PS50039">
    <property type="entry name" value="FORK_HEAD_3"/>
    <property type="match status" value="1"/>
</dbReference>
<dbReference type="CDD" id="cd22685">
    <property type="entry name" value="FHA_TCF19"/>
    <property type="match status" value="1"/>
</dbReference>
<feature type="domain" description="Fork-head" evidence="9">
    <location>
        <begin position="13"/>
        <end position="107"/>
    </location>
</feature>
<dbReference type="PROSITE" id="PS00658">
    <property type="entry name" value="FORK_HEAD_2"/>
    <property type="match status" value="1"/>
</dbReference>
<dbReference type="GO" id="GO:0030154">
    <property type="term" value="P:cell differentiation"/>
    <property type="evidence" value="ECO:0007669"/>
    <property type="project" value="TreeGrafter"/>
</dbReference>
<keyword evidence="2" id="KW-0805">Transcription regulation</keyword>
<dbReference type="InterPro" id="IPR001766">
    <property type="entry name" value="Fork_head_dom"/>
</dbReference>
<feature type="compositionally biased region" description="Basic residues" evidence="7">
    <location>
        <begin position="1124"/>
        <end position="1139"/>
    </location>
</feature>
<dbReference type="InterPro" id="IPR013083">
    <property type="entry name" value="Znf_RING/FYVE/PHD"/>
</dbReference>
<dbReference type="SUPFAM" id="SSF46785">
    <property type="entry name" value="Winged helix' DNA-binding domain"/>
    <property type="match status" value="1"/>
</dbReference>
<feature type="region of interest" description="Disordered" evidence="7">
    <location>
        <begin position="757"/>
        <end position="776"/>
    </location>
</feature>
<protein>
    <recommendedName>
        <fullName evidence="12">Fork-head domain-containing protein</fullName>
    </recommendedName>
</protein>
<dbReference type="AlphaFoldDB" id="A0AA39GT24"/>
<feature type="compositionally biased region" description="Low complexity" evidence="7">
    <location>
        <begin position="383"/>
        <end position="392"/>
    </location>
</feature>
<dbReference type="SMART" id="SM00240">
    <property type="entry name" value="FHA"/>
    <property type="match status" value="1"/>
</dbReference>
<dbReference type="InterPro" id="IPR008984">
    <property type="entry name" value="SMAD_FHA_dom_sf"/>
</dbReference>
<keyword evidence="5 6" id="KW-0539">Nucleus</keyword>
<dbReference type="PANTHER" id="PTHR11829:SF377">
    <property type="entry name" value="FORK HEAD DOMAIN-CONTAINING PROTEIN FD4-RELATED"/>
    <property type="match status" value="1"/>
</dbReference>
<feature type="compositionally biased region" description="Polar residues" evidence="7">
    <location>
        <begin position="788"/>
        <end position="799"/>
    </location>
</feature>
<dbReference type="Proteomes" id="UP001175271">
    <property type="component" value="Unassembled WGS sequence"/>
</dbReference>
<organism evidence="10 11">
    <name type="scientific">Steinernema hermaphroditum</name>
    <dbReference type="NCBI Taxonomy" id="289476"/>
    <lineage>
        <taxon>Eukaryota</taxon>
        <taxon>Metazoa</taxon>
        <taxon>Ecdysozoa</taxon>
        <taxon>Nematoda</taxon>
        <taxon>Chromadorea</taxon>
        <taxon>Rhabditida</taxon>
        <taxon>Tylenchina</taxon>
        <taxon>Panagrolaimomorpha</taxon>
        <taxon>Strongyloidoidea</taxon>
        <taxon>Steinernematidae</taxon>
        <taxon>Steinernema</taxon>
    </lineage>
</organism>
<reference evidence="10" key="1">
    <citation type="submission" date="2023-06" db="EMBL/GenBank/DDBJ databases">
        <title>Genomic analysis of the entomopathogenic nematode Steinernema hermaphroditum.</title>
        <authorList>
            <person name="Schwarz E.M."/>
            <person name="Heppert J.K."/>
            <person name="Baniya A."/>
            <person name="Schwartz H.T."/>
            <person name="Tan C.-H."/>
            <person name="Antoshechkin I."/>
            <person name="Sternberg P.W."/>
            <person name="Goodrich-Blair H."/>
            <person name="Dillman A.R."/>
        </authorList>
    </citation>
    <scope>NUCLEOTIDE SEQUENCE</scope>
    <source>
        <strain evidence="10">PS9179</strain>
        <tissue evidence="10">Whole animal</tissue>
    </source>
</reference>
<feature type="DNA-binding region" description="Fork-head" evidence="6">
    <location>
        <begin position="13"/>
        <end position="107"/>
    </location>
</feature>
<feature type="region of interest" description="Disordered" evidence="7">
    <location>
        <begin position="715"/>
        <end position="746"/>
    </location>
</feature>
<evidence type="ECO:0000259" key="8">
    <source>
        <dbReference type="PROSITE" id="PS50006"/>
    </source>
</evidence>
<feature type="compositionally biased region" description="Low complexity" evidence="7">
    <location>
        <begin position="852"/>
        <end position="868"/>
    </location>
</feature>
<dbReference type="FunFam" id="1.10.10.10:FF:000082">
    <property type="entry name" value="forkhead box protein B2"/>
    <property type="match status" value="1"/>
</dbReference>
<dbReference type="SUPFAM" id="SSF49879">
    <property type="entry name" value="SMAD/FHA domain"/>
    <property type="match status" value="1"/>
</dbReference>
<dbReference type="InterPro" id="IPR036390">
    <property type="entry name" value="WH_DNA-bd_sf"/>
</dbReference>
<feature type="compositionally biased region" description="Polar residues" evidence="7">
    <location>
        <begin position="892"/>
        <end position="907"/>
    </location>
</feature>
<dbReference type="InterPro" id="IPR011011">
    <property type="entry name" value="Znf_FYVE_PHD"/>
</dbReference>
<feature type="region of interest" description="Disordered" evidence="7">
    <location>
        <begin position="782"/>
        <end position="962"/>
    </location>
</feature>
<dbReference type="Pfam" id="PF00250">
    <property type="entry name" value="Forkhead"/>
    <property type="match status" value="1"/>
</dbReference>
<dbReference type="GO" id="GO:0000978">
    <property type="term" value="F:RNA polymerase II cis-regulatory region sequence-specific DNA binding"/>
    <property type="evidence" value="ECO:0007669"/>
    <property type="project" value="TreeGrafter"/>
</dbReference>
<evidence type="ECO:0000259" key="9">
    <source>
        <dbReference type="PROSITE" id="PS50039"/>
    </source>
</evidence>
<evidence type="ECO:0008006" key="12">
    <source>
        <dbReference type="Google" id="ProtNLM"/>
    </source>
</evidence>
<comment type="subcellular location">
    <subcellularLocation>
        <location evidence="1 6">Nucleus</location>
    </subcellularLocation>
</comment>
<keyword evidence="3 6" id="KW-0238">DNA-binding</keyword>
<dbReference type="InterPro" id="IPR030456">
    <property type="entry name" value="TF_fork_head_CS_2"/>
</dbReference>
<dbReference type="PANTHER" id="PTHR11829">
    <property type="entry name" value="FORKHEAD BOX PROTEIN"/>
    <property type="match status" value="1"/>
</dbReference>
<evidence type="ECO:0000256" key="5">
    <source>
        <dbReference type="ARBA" id="ARBA00023242"/>
    </source>
</evidence>
<evidence type="ECO:0000256" key="6">
    <source>
        <dbReference type="PROSITE-ProRule" id="PRU00089"/>
    </source>
</evidence>
<keyword evidence="11" id="KW-1185">Reference proteome</keyword>
<feature type="compositionally biased region" description="Polar residues" evidence="7">
    <location>
        <begin position="761"/>
        <end position="771"/>
    </location>
</feature>
<feature type="domain" description="FHA" evidence="8">
    <location>
        <begin position="262"/>
        <end position="321"/>
    </location>
</feature>
<dbReference type="InterPro" id="IPR018122">
    <property type="entry name" value="TF_fork_head_CS_1"/>
</dbReference>
<feature type="compositionally biased region" description="Low complexity" evidence="7">
    <location>
        <begin position="910"/>
        <end position="924"/>
    </location>
</feature>
<feature type="compositionally biased region" description="Basic and acidic residues" evidence="7">
    <location>
        <begin position="719"/>
        <end position="732"/>
    </location>
</feature>
<feature type="compositionally biased region" description="Polar residues" evidence="7">
    <location>
        <begin position="977"/>
        <end position="996"/>
    </location>
</feature>
<gene>
    <name evidence="10" type="ORF">QR680_000041</name>
</gene>
<dbReference type="InterPro" id="IPR000253">
    <property type="entry name" value="FHA_dom"/>
</dbReference>
<feature type="compositionally biased region" description="Basic and acidic residues" evidence="7">
    <location>
        <begin position="947"/>
        <end position="960"/>
    </location>
</feature>
<feature type="compositionally biased region" description="Low complexity" evidence="7">
    <location>
        <begin position="1164"/>
        <end position="1173"/>
    </location>
</feature>
<proteinExistence type="predicted"/>
<dbReference type="GO" id="GO:0009653">
    <property type="term" value="P:anatomical structure morphogenesis"/>
    <property type="evidence" value="ECO:0007669"/>
    <property type="project" value="TreeGrafter"/>
</dbReference>
<evidence type="ECO:0000313" key="11">
    <source>
        <dbReference type="Proteomes" id="UP001175271"/>
    </source>
</evidence>
<feature type="compositionally biased region" description="Polar residues" evidence="7">
    <location>
        <begin position="873"/>
        <end position="884"/>
    </location>
</feature>
<dbReference type="PRINTS" id="PR00053">
    <property type="entry name" value="FORKHEAD"/>
</dbReference>
<evidence type="ECO:0000256" key="4">
    <source>
        <dbReference type="ARBA" id="ARBA00023163"/>
    </source>
</evidence>
<feature type="compositionally biased region" description="Basic residues" evidence="7">
    <location>
        <begin position="998"/>
        <end position="1014"/>
    </location>
</feature>
<feature type="region of interest" description="Disordered" evidence="7">
    <location>
        <begin position="383"/>
        <end position="410"/>
    </location>
</feature>
<dbReference type="PROSITE" id="PS00657">
    <property type="entry name" value="FORK_HEAD_1"/>
    <property type="match status" value="1"/>
</dbReference>
<dbReference type="Gene3D" id="1.10.10.10">
    <property type="entry name" value="Winged helix-like DNA-binding domain superfamily/Winged helix DNA-binding domain"/>
    <property type="match status" value="1"/>
</dbReference>
<dbReference type="InterPro" id="IPR050211">
    <property type="entry name" value="FOX_domain-containing"/>
</dbReference>
<evidence type="ECO:0000256" key="3">
    <source>
        <dbReference type="ARBA" id="ARBA00023125"/>
    </source>
</evidence>
<feature type="compositionally biased region" description="Acidic residues" evidence="7">
    <location>
        <begin position="1022"/>
        <end position="1031"/>
    </location>
</feature>
<feature type="region of interest" description="Disordered" evidence="7">
    <location>
        <begin position="976"/>
        <end position="1176"/>
    </location>
</feature>
<dbReference type="GO" id="GO:0000981">
    <property type="term" value="F:DNA-binding transcription factor activity, RNA polymerase II-specific"/>
    <property type="evidence" value="ECO:0007669"/>
    <property type="project" value="TreeGrafter"/>
</dbReference>